<evidence type="ECO:0000259" key="2">
    <source>
        <dbReference type="Pfam" id="PF03972"/>
    </source>
</evidence>
<dbReference type="Proteomes" id="UP000177701">
    <property type="component" value="Unassembled WGS sequence"/>
</dbReference>
<dbReference type="GO" id="GO:0016829">
    <property type="term" value="F:lyase activity"/>
    <property type="evidence" value="ECO:0007669"/>
    <property type="project" value="InterPro"/>
</dbReference>
<dbReference type="AlphaFoldDB" id="A0A1F5A7F1"/>
<dbReference type="InterPro" id="IPR005656">
    <property type="entry name" value="MmgE_PrpD"/>
</dbReference>
<sequence>MKTISQKWAKFALKLKYKDIPSEALKEAKRFLLDSIGCAFSALDNKDTQAAYNYIQDLGGKEQAAIIGWGTKANLPQAALMNSLLIRALDYNDIYWEQDPSHPSDIIPAVLSTGEFMKKNGKEVLVGIIIAYELEMRLCLAAFPGVREIGWHHATLTQLVSPVAAGRMLGLNEEEIVAAIGISGSSHFTLGGVVAGHLTNMKNAADPFAVESGVRAALLASKGYTGPVEVFEGKEGLFEVLDKVKWDKEILTKGLGDKFLINQCGYKAFPTEALTHQPITAVLEVMQENSIDPKEVKEVLVETTTRGADILSDPSKYKPTTKETADHSLPYCIAVAVAKGNVLPSDFEEDALRDHLVCSLLDKIKVAANPEIDALFPKIKRAIVTIKTSHGEFKKQEDFAKGQPERPLSDEEIISKFKANSEKKISSSRMEDIIKATKGLENIDEIVEYMKLLVSDK</sequence>
<evidence type="ECO:0008006" key="6">
    <source>
        <dbReference type="Google" id="ProtNLM"/>
    </source>
</evidence>
<protein>
    <recommendedName>
        <fullName evidence="6">2-methylcitrate dehydratase</fullName>
    </recommendedName>
</protein>
<dbReference type="PANTHER" id="PTHR16943:SF8">
    <property type="entry name" value="2-METHYLCITRATE DEHYDRATASE"/>
    <property type="match status" value="1"/>
</dbReference>
<feature type="domain" description="MmgE/PrpD C-terminal" evidence="3">
    <location>
        <begin position="269"/>
        <end position="436"/>
    </location>
</feature>
<dbReference type="InterPro" id="IPR036148">
    <property type="entry name" value="MmgE/PrpD_sf"/>
</dbReference>
<organism evidence="4 5">
    <name type="scientific">Candidatus Sediminicultor quintus</name>
    <dbReference type="NCBI Taxonomy" id="1797291"/>
    <lineage>
        <taxon>Bacteria</taxon>
        <taxon>Pseudomonadati</taxon>
        <taxon>Atribacterota</taxon>
        <taxon>Candidatus Phoenicimicrobiia</taxon>
        <taxon>Candidatus Pheonicimicrobiales</taxon>
        <taxon>Candidatus Phoenicimicrobiaceae</taxon>
        <taxon>Candidatus Sediminicultor</taxon>
    </lineage>
</organism>
<dbReference type="InterPro" id="IPR042183">
    <property type="entry name" value="MmgE/PrpD_sf_1"/>
</dbReference>
<dbReference type="InterPro" id="IPR042188">
    <property type="entry name" value="MmgE/PrpD_sf_2"/>
</dbReference>
<reference evidence="4 5" key="1">
    <citation type="journal article" date="2016" name="Nat. Commun.">
        <title>Thousands of microbial genomes shed light on interconnected biogeochemical processes in an aquifer system.</title>
        <authorList>
            <person name="Anantharaman K."/>
            <person name="Brown C.T."/>
            <person name="Hug L.A."/>
            <person name="Sharon I."/>
            <person name="Castelle C.J."/>
            <person name="Probst A.J."/>
            <person name="Thomas B.C."/>
            <person name="Singh A."/>
            <person name="Wilkins M.J."/>
            <person name="Karaoz U."/>
            <person name="Brodie E.L."/>
            <person name="Williams K.H."/>
            <person name="Hubbard S.S."/>
            <person name="Banfield J.F."/>
        </authorList>
    </citation>
    <scope>NUCLEOTIDE SEQUENCE [LARGE SCALE GENOMIC DNA]</scope>
</reference>
<dbReference type="Pfam" id="PF03972">
    <property type="entry name" value="MmgE_PrpD_N"/>
    <property type="match status" value="1"/>
</dbReference>
<name>A0A1F5A7F1_9BACT</name>
<dbReference type="STRING" id="1797291.A2V47_05240"/>
<evidence type="ECO:0000313" key="5">
    <source>
        <dbReference type="Proteomes" id="UP000177701"/>
    </source>
</evidence>
<evidence type="ECO:0000259" key="3">
    <source>
        <dbReference type="Pfam" id="PF19305"/>
    </source>
</evidence>
<dbReference type="Pfam" id="PF19305">
    <property type="entry name" value="MmgE_PrpD_C"/>
    <property type="match status" value="1"/>
</dbReference>
<feature type="domain" description="MmgE/PrpD N-terminal" evidence="2">
    <location>
        <begin position="8"/>
        <end position="242"/>
    </location>
</feature>
<dbReference type="InterPro" id="IPR045336">
    <property type="entry name" value="MmgE_PrpD_N"/>
</dbReference>
<gene>
    <name evidence="4" type="ORF">A2V47_05240</name>
</gene>
<dbReference type="PANTHER" id="PTHR16943">
    <property type="entry name" value="2-METHYLCITRATE DEHYDRATASE-RELATED"/>
    <property type="match status" value="1"/>
</dbReference>
<accession>A0A1F5A7F1</accession>
<evidence type="ECO:0000313" key="4">
    <source>
        <dbReference type="EMBL" id="OGD14490.1"/>
    </source>
</evidence>
<dbReference type="Gene3D" id="3.30.1330.120">
    <property type="entry name" value="2-methylcitrate dehydratase PrpD"/>
    <property type="match status" value="1"/>
</dbReference>
<comment type="caution">
    <text evidence="4">The sequence shown here is derived from an EMBL/GenBank/DDBJ whole genome shotgun (WGS) entry which is preliminary data.</text>
</comment>
<dbReference type="SUPFAM" id="SSF103378">
    <property type="entry name" value="2-methylcitrate dehydratase PrpD"/>
    <property type="match status" value="1"/>
</dbReference>
<dbReference type="EMBL" id="MEYH01000083">
    <property type="protein sequence ID" value="OGD14490.1"/>
    <property type="molecule type" value="Genomic_DNA"/>
</dbReference>
<proteinExistence type="inferred from homology"/>
<dbReference type="Gene3D" id="1.10.4100.10">
    <property type="entry name" value="2-methylcitrate dehydratase PrpD"/>
    <property type="match status" value="1"/>
</dbReference>
<evidence type="ECO:0000256" key="1">
    <source>
        <dbReference type="ARBA" id="ARBA00006174"/>
    </source>
</evidence>
<dbReference type="InterPro" id="IPR045337">
    <property type="entry name" value="MmgE_PrpD_C"/>
</dbReference>
<comment type="similarity">
    <text evidence="1">Belongs to the PrpD family.</text>
</comment>